<organism evidence="2 3">
    <name type="scientific">Steccherinum ochraceum</name>
    <dbReference type="NCBI Taxonomy" id="92696"/>
    <lineage>
        <taxon>Eukaryota</taxon>
        <taxon>Fungi</taxon>
        <taxon>Dikarya</taxon>
        <taxon>Basidiomycota</taxon>
        <taxon>Agaricomycotina</taxon>
        <taxon>Agaricomycetes</taxon>
        <taxon>Polyporales</taxon>
        <taxon>Steccherinaceae</taxon>
        <taxon>Steccherinum</taxon>
    </lineage>
</organism>
<dbReference type="EMBL" id="RWJN01000097">
    <property type="protein sequence ID" value="TCD67453.1"/>
    <property type="molecule type" value="Genomic_DNA"/>
</dbReference>
<feature type="region of interest" description="Disordered" evidence="1">
    <location>
        <begin position="467"/>
        <end position="495"/>
    </location>
</feature>
<protein>
    <submittedName>
        <fullName evidence="2">Uncharacterized protein</fullName>
    </submittedName>
</protein>
<feature type="region of interest" description="Disordered" evidence="1">
    <location>
        <begin position="629"/>
        <end position="821"/>
    </location>
</feature>
<feature type="compositionally biased region" description="Basic residues" evidence="1">
    <location>
        <begin position="648"/>
        <end position="658"/>
    </location>
</feature>
<feature type="compositionally biased region" description="Low complexity" evidence="1">
    <location>
        <begin position="229"/>
        <end position="249"/>
    </location>
</feature>
<feature type="compositionally biased region" description="Basic and acidic residues" evidence="1">
    <location>
        <begin position="61"/>
        <end position="78"/>
    </location>
</feature>
<name>A0A4R0RKM0_9APHY</name>
<dbReference type="Proteomes" id="UP000292702">
    <property type="component" value="Unassembled WGS sequence"/>
</dbReference>
<sequence length="1044" mass="113410">MATTLQMSPEPLTNGPINLPTPQSASEFYSRGLPVTQLDFKDTRYPTLPKTASPPVMAASYRDRVEEPVQAESSRRTWADYSSPSNAFPPSGWFPDKSLEEALVQRTQPVDPRGSPVHPPPPQSHMRSTSNTYTAPSDPPGYTPASGRPEEQQRAQRMSSNSGGSAPNAEPSRPVAVEGIDDKPPPQQSAPDNMGQRFSTLDQARDRSSSFMPSSPRHPSLPLAGIGNSGASTSTIPPIIPLSSGPSYSQAMAIPISPKPRVYPQQPTYINPSPTTPAYAPPQVPKEEVCVECAMRDQDMADVDVTSPGVWERESDVMYEDLCRREAEEEMSGKSSSDHSSRPRAKGGLLTEPNLKLWLSVNPKEPLSRMQTLDTYVRAQRALLEVEAIAHARAMRESRQLDDRMRDAYSQLRRSAYELGSSPAFTDDIGGVRVKIPNSPSIPAGLPHGRDITLLENGMIVEHVDVRREERDKRREEKRERSRARKSSRSSRSGADVMSVYSLPIQAYPTDSGFFSNVRPDSRFSQSMSARPSSVLTGGNERPLTMLRAQSQASFSDMQSIGSASSPRRSKFFGLKNLTAGWRSSDSLAPSGSMIDMHVALQREQQLMAAYPQGAVDLSSNAPTLRLSQSWAQNEASPQPEPSETRSTKKTKGLKKIWKLVTGSSSKSVALGSQSRSLERPEDDMPLAPPPPLSYLVNGSRGRHISTPSLPSTNASPNGYMPYGSPPTAPSSLMPSPTSSRPSGVDKDLGHDPSSSRPVDDHDDRVHSGDYAHESDSRTRSSSRTLSSVNGPLTPATSPSQRPMSTLLSREKSLPPLPGESCVEFPNQAVLDGRPQTVFTYDPNGLSPGFTPPHAAFRSPEIRRQSFGGVSSKPAHPSPMATTVGPRLQAAAPPFTAREKFNEFGASNMSIGQWAPGQYSQPPLATALSEKPKKRKSKFGLGSLFGRKSMHGHGGDGLVIAETLEFPAFRTSHSDSPYEGYMNGPNAMTPAGYASPASTFASVNPGATRMSMMSSRRNLDLVDQDPDFVAYRYPSSDQRLDLAR</sequence>
<comment type="caution">
    <text evidence="2">The sequence shown here is derived from an EMBL/GenBank/DDBJ whole genome shotgun (WGS) entry which is preliminary data.</text>
</comment>
<feature type="compositionally biased region" description="Polar residues" evidence="1">
    <location>
        <begin position="155"/>
        <end position="165"/>
    </location>
</feature>
<feature type="compositionally biased region" description="Polar residues" evidence="1">
    <location>
        <begin position="730"/>
        <end position="742"/>
    </location>
</feature>
<proteinExistence type="predicted"/>
<feature type="compositionally biased region" description="Basic and acidic residues" evidence="1">
    <location>
        <begin position="467"/>
        <end position="480"/>
    </location>
</feature>
<dbReference type="STRING" id="92696.A0A4R0RKM0"/>
<feature type="compositionally biased region" description="Polar residues" evidence="1">
    <location>
        <begin position="789"/>
        <end position="808"/>
    </location>
</feature>
<accession>A0A4R0RKM0</accession>
<feature type="compositionally biased region" description="Polar residues" evidence="1">
    <location>
        <begin position="662"/>
        <end position="676"/>
    </location>
</feature>
<feature type="region of interest" description="Disordered" evidence="1">
    <location>
        <begin position="326"/>
        <end position="348"/>
    </location>
</feature>
<keyword evidence="3" id="KW-1185">Reference proteome</keyword>
<dbReference type="OrthoDB" id="3013446at2759"/>
<dbReference type="AlphaFoldDB" id="A0A4R0RKM0"/>
<reference evidence="2 3" key="1">
    <citation type="submission" date="2018-11" db="EMBL/GenBank/DDBJ databases">
        <title>Genome assembly of Steccherinum ochraceum LE-BIN_3174, the white-rot fungus of the Steccherinaceae family (The Residual Polyporoid clade, Polyporales, Basidiomycota).</title>
        <authorList>
            <person name="Fedorova T.V."/>
            <person name="Glazunova O.A."/>
            <person name="Landesman E.O."/>
            <person name="Moiseenko K.V."/>
            <person name="Psurtseva N.V."/>
            <person name="Savinova O.S."/>
            <person name="Shakhova N.V."/>
            <person name="Tyazhelova T.V."/>
            <person name="Vasina D.V."/>
        </authorList>
    </citation>
    <scope>NUCLEOTIDE SEQUENCE [LARGE SCALE GENOMIC DNA]</scope>
    <source>
        <strain evidence="2 3">LE-BIN_3174</strain>
    </source>
</reference>
<feature type="region of interest" description="Disordered" evidence="1">
    <location>
        <begin position="1"/>
        <end position="25"/>
    </location>
</feature>
<evidence type="ECO:0000313" key="2">
    <source>
        <dbReference type="EMBL" id="TCD67453.1"/>
    </source>
</evidence>
<evidence type="ECO:0000313" key="3">
    <source>
        <dbReference type="Proteomes" id="UP000292702"/>
    </source>
</evidence>
<evidence type="ECO:0000256" key="1">
    <source>
        <dbReference type="SAM" id="MobiDB-lite"/>
    </source>
</evidence>
<feature type="compositionally biased region" description="Polar residues" evidence="1">
    <location>
        <begin position="125"/>
        <end position="135"/>
    </location>
</feature>
<feature type="region of interest" description="Disordered" evidence="1">
    <location>
        <begin position="44"/>
        <end position="253"/>
    </location>
</feature>
<feature type="compositionally biased region" description="Polar residues" evidence="1">
    <location>
        <begin position="706"/>
        <end position="717"/>
    </location>
</feature>
<gene>
    <name evidence="2" type="ORF">EIP91_012370</name>
</gene>
<feature type="compositionally biased region" description="Basic and acidic residues" evidence="1">
    <location>
        <begin position="758"/>
        <end position="779"/>
    </location>
</feature>
<feature type="region of interest" description="Disordered" evidence="1">
    <location>
        <begin position="866"/>
        <end position="885"/>
    </location>
</feature>